<dbReference type="STRING" id="767817.Desgi_1943"/>
<dbReference type="NCBIfam" id="TIGR01784">
    <property type="entry name" value="T_den_put_tspse"/>
    <property type="match status" value="1"/>
</dbReference>
<dbReference type="PANTHER" id="PTHR34611:SF2">
    <property type="entry name" value="INACTIVE RECOMBINATION-PROMOTING NUCLEASE-LIKE PROTEIN RPNE-RELATED"/>
    <property type="match status" value="1"/>
</dbReference>
<sequence length="321" mass="37575">MPNRGKSAQNPPHHPHDKGYRQLLTNKKTFLELLQTFVAEGWVREIKEGDLTLINKSYVLQDFSDKEADIVYRMRLGGSEIIFYVLLELQSTVDHTMPFRLLQYMVEIWRDIYKNAPEKERRRKNFKLPAIVPAVLYNGKKGWTAHQSFREYQSGHEQFPGRLLDFSYILFDVVRYNEEDLHRAANVVSSIFYLDQTLEPQELGVRLRKLADILKELDQEQFRQITVWMRNVIKRKLPGTLQKEIERVLDETEPREVEKMITNIERTLDDMKKQTLIAGKLEGKVEVAKIALKKGFTVNDVAEITGLSVETVLELKKELEN</sequence>
<dbReference type="eggNOG" id="COG5464">
    <property type="taxonomic scope" value="Bacteria"/>
</dbReference>
<reference evidence="3 4" key="1">
    <citation type="submission" date="2012-01" db="EMBL/GenBank/DDBJ databases">
        <title>Complete sequence of Desulfotomaculum gibsoniae DSM 7213.</title>
        <authorList>
            <consortium name="US DOE Joint Genome Institute"/>
            <person name="Lucas S."/>
            <person name="Han J."/>
            <person name="Lapidus A."/>
            <person name="Cheng J.-F."/>
            <person name="Goodwin L."/>
            <person name="Pitluck S."/>
            <person name="Peters L."/>
            <person name="Ovchinnikova G."/>
            <person name="Teshima H."/>
            <person name="Detter J.C."/>
            <person name="Han C."/>
            <person name="Tapia R."/>
            <person name="Land M."/>
            <person name="Hauser L."/>
            <person name="Kyrpides N."/>
            <person name="Ivanova N."/>
            <person name="Pagani I."/>
            <person name="Parshina S."/>
            <person name="Plugge C."/>
            <person name="Muyzer G."/>
            <person name="Kuever J."/>
            <person name="Ivanova A."/>
            <person name="Nazina T."/>
            <person name="Klenk H.-P."/>
            <person name="Brambilla E."/>
            <person name="Spring S."/>
            <person name="Stams A.F."/>
            <person name="Woyke T."/>
        </authorList>
    </citation>
    <scope>NUCLEOTIDE SEQUENCE [LARGE SCALE GENOMIC DNA]</scope>
    <source>
        <strain evidence="3 4">DSM 7213</strain>
    </source>
</reference>
<dbReference type="GO" id="GO:0006310">
    <property type="term" value="P:DNA recombination"/>
    <property type="evidence" value="ECO:0007669"/>
    <property type="project" value="TreeGrafter"/>
</dbReference>
<accession>R4KFL6</accession>
<dbReference type="RefSeq" id="WP_006522570.1">
    <property type="nucleotide sequence ID" value="NC_021184.1"/>
</dbReference>
<dbReference type="OrthoDB" id="1980949at2"/>
<evidence type="ECO:0000313" key="3">
    <source>
        <dbReference type="EMBL" id="AGL01389.1"/>
    </source>
</evidence>
<dbReference type="GO" id="GO:1990238">
    <property type="term" value="F:double-stranded DNA endonuclease activity"/>
    <property type="evidence" value="ECO:0007669"/>
    <property type="project" value="TreeGrafter"/>
</dbReference>
<dbReference type="Proteomes" id="UP000013520">
    <property type="component" value="Chromosome"/>
</dbReference>
<dbReference type="PANTHER" id="PTHR34611">
    <property type="match status" value="1"/>
</dbReference>
<dbReference type="AlphaFoldDB" id="R4KFL6"/>
<proteinExistence type="inferred from homology"/>
<dbReference type="EMBL" id="CP003273">
    <property type="protein sequence ID" value="AGL01389.1"/>
    <property type="molecule type" value="Genomic_DNA"/>
</dbReference>
<organism evidence="3 4">
    <name type="scientific">Desulfoscipio gibsoniae DSM 7213</name>
    <dbReference type="NCBI Taxonomy" id="767817"/>
    <lineage>
        <taxon>Bacteria</taxon>
        <taxon>Bacillati</taxon>
        <taxon>Bacillota</taxon>
        <taxon>Clostridia</taxon>
        <taxon>Eubacteriales</taxon>
        <taxon>Desulfallaceae</taxon>
        <taxon>Desulfoscipio</taxon>
    </lineage>
</organism>
<gene>
    <name evidence="3" type="ORF">Desgi_1943</name>
</gene>
<evidence type="ECO:0000259" key="2">
    <source>
        <dbReference type="Pfam" id="PF04754"/>
    </source>
</evidence>
<dbReference type="KEGG" id="dgi:Desgi_1943"/>
<dbReference type="InterPro" id="IPR006842">
    <property type="entry name" value="Transposase_31"/>
</dbReference>
<evidence type="ECO:0000313" key="4">
    <source>
        <dbReference type="Proteomes" id="UP000013520"/>
    </source>
</evidence>
<protein>
    <recommendedName>
        <fullName evidence="2">Transposase (putative) YhgA-like domain-containing protein</fullName>
    </recommendedName>
</protein>
<comment type="similarity">
    <text evidence="1">Belongs to the Rpn/YhgA-like nuclease family.</text>
</comment>
<dbReference type="Pfam" id="PF04754">
    <property type="entry name" value="Transposase_31"/>
    <property type="match status" value="1"/>
</dbReference>
<keyword evidence="4" id="KW-1185">Reference proteome</keyword>
<name>R4KFL6_9FIRM</name>
<dbReference type="InterPro" id="IPR051699">
    <property type="entry name" value="Rpn/YhgA-like_nuclease"/>
</dbReference>
<feature type="domain" description="Transposase (putative) YhgA-like" evidence="2">
    <location>
        <begin position="15"/>
        <end position="220"/>
    </location>
</feature>
<dbReference type="HOGENOM" id="CLU_059548_0_1_9"/>
<evidence type="ECO:0000256" key="1">
    <source>
        <dbReference type="ARBA" id="ARBA00009787"/>
    </source>
</evidence>
<dbReference type="InterPro" id="IPR010106">
    <property type="entry name" value="RpnA"/>
</dbReference>